<keyword evidence="6" id="KW-0378">Hydrolase</keyword>
<dbReference type="PANTHER" id="PTHR47959:SF16">
    <property type="entry name" value="CRISPR-ASSOCIATED NUCLEASE_HELICASE CAS3-RELATED"/>
    <property type="match status" value="1"/>
</dbReference>
<dbReference type="Gene3D" id="3.40.50.300">
    <property type="entry name" value="P-loop containing nucleotide triphosphate hydrolases"/>
    <property type="match status" value="2"/>
</dbReference>
<keyword evidence="9" id="KW-0051">Antiviral defense</keyword>
<evidence type="ECO:0000256" key="9">
    <source>
        <dbReference type="ARBA" id="ARBA00023118"/>
    </source>
</evidence>
<dbReference type="NCBIfam" id="TIGR01596">
    <property type="entry name" value="cas3_HD"/>
    <property type="match status" value="1"/>
</dbReference>
<keyword evidence="4" id="KW-0479">Metal-binding</keyword>
<dbReference type="PROSITE" id="PS51194">
    <property type="entry name" value="HELICASE_CTER"/>
    <property type="match status" value="1"/>
</dbReference>
<organism evidence="14 15">
    <name type="scientific">Lutispora saccharofermentans</name>
    <dbReference type="NCBI Taxonomy" id="3024236"/>
    <lineage>
        <taxon>Bacteria</taxon>
        <taxon>Bacillati</taxon>
        <taxon>Bacillota</taxon>
        <taxon>Clostridia</taxon>
        <taxon>Lutisporales</taxon>
        <taxon>Lutisporaceae</taxon>
        <taxon>Lutispora</taxon>
    </lineage>
</organism>
<comment type="caution">
    <text evidence="14">The sequence shown here is derived from an EMBL/GenBank/DDBJ whole genome shotgun (WGS) entry which is preliminary data.</text>
</comment>
<evidence type="ECO:0000313" key="15">
    <source>
        <dbReference type="Proteomes" id="UP001651880"/>
    </source>
</evidence>
<feature type="domain" description="HD Cas3-type" evidence="13">
    <location>
        <begin position="7"/>
        <end position="223"/>
    </location>
</feature>
<dbReference type="SMART" id="SM00490">
    <property type="entry name" value="HELICc"/>
    <property type="match status" value="1"/>
</dbReference>
<feature type="domain" description="Helicase ATP-binding" evidence="11">
    <location>
        <begin position="262"/>
        <end position="444"/>
    </location>
</feature>
<gene>
    <name evidence="14" type="primary">cas3</name>
    <name evidence="14" type="ORF">LJD61_06385</name>
</gene>
<evidence type="ECO:0000259" key="11">
    <source>
        <dbReference type="PROSITE" id="PS51192"/>
    </source>
</evidence>
<dbReference type="InterPro" id="IPR038257">
    <property type="entry name" value="CRISPR-assoc_Cas3_HD_sf"/>
</dbReference>
<dbReference type="InterPro" id="IPR006474">
    <property type="entry name" value="Helicase_Cas3_CRISPR-ass_core"/>
</dbReference>
<accession>A0ABT1NFQ7</accession>
<dbReference type="CDD" id="cd09641">
    <property type="entry name" value="Cas3''_I"/>
    <property type="match status" value="1"/>
</dbReference>
<evidence type="ECO:0000256" key="3">
    <source>
        <dbReference type="ARBA" id="ARBA00022722"/>
    </source>
</evidence>
<protein>
    <submittedName>
        <fullName evidence="14">CRISPR-associated helicase Cas3</fullName>
    </submittedName>
</protein>
<dbReference type="InterPro" id="IPR027417">
    <property type="entry name" value="P-loop_NTPase"/>
</dbReference>
<evidence type="ECO:0000256" key="10">
    <source>
        <dbReference type="ARBA" id="ARBA00038437"/>
    </source>
</evidence>
<evidence type="ECO:0000256" key="6">
    <source>
        <dbReference type="ARBA" id="ARBA00022801"/>
    </source>
</evidence>
<dbReference type="InterPro" id="IPR006483">
    <property type="entry name" value="CRISPR-assoc_Cas3_HD"/>
</dbReference>
<proteinExistence type="inferred from homology"/>
<dbReference type="SUPFAM" id="SSF52540">
    <property type="entry name" value="P-loop containing nucleoside triphosphate hydrolases"/>
    <property type="match status" value="1"/>
</dbReference>
<evidence type="ECO:0000256" key="4">
    <source>
        <dbReference type="ARBA" id="ARBA00022723"/>
    </source>
</evidence>
<keyword evidence="7" id="KW-0347">Helicase</keyword>
<dbReference type="Pfam" id="PF00270">
    <property type="entry name" value="DEAD"/>
    <property type="match status" value="1"/>
</dbReference>
<dbReference type="Proteomes" id="UP001651880">
    <property type="component" value="Unassembled WGS sequence"/>
</dbReference>
<dbReference type="InterPro" id="IPR014001">
    <property type="entry name" value="Helicase_ATP-bd"/>
</dbReference>
<dbReference type="Gene3D" id="1.10.3210.30">
    <property type="match status" value="1"/>
</dbReference>
<name>A0ABT1NFQ7_9FIRM</name>
<comment type="similarity">
    <text evidence="1">In the N-terminal section; belongs to the CRISPR-associated nuclease Cas3-HD family.</text>
</comment>
<dbReference type="PROSITE" id="PS51192">
    <property type="entry name" value="HELICASE_ATP_BIND_1"/>
    <property type="match status" value="1"/>
</dbReference>
<reference evidence="14 15" key="1">
    <citation type="submission" date="2021-10" db="EMBL/GenBank/DDBJ databases">
        <title>Lutispora strain m25 sp. nov., a thermophilic, non-spore-forming bacterium isolated from a lab-scale methanogenic bioreactor digesting anaerobic sludge.</title>
        <authorList>
            <person name="El Houari A."/>
            <person name="Mcdonald J."/>
        </authorList>
    </citation>
    <scope>NUCLEOTIDE SEQUENCE [LARGE SCALE GENOMIC DNA]</scope>
    <source>
        <strain evidence="15">m25</strain>
    </source>
</reference>
<evidence type="ECO:0000259" key="12">
    <source>
        <dbReference type="PROSITE" id="PS51194"/>
    </source>
</evidence>
<dbReference type="Pfam" id="PF22590">
    <property type="entry name" value="Cas3-like_C_2"/>
    <property type="match status" value="1"/>
</dbReference>
<keyword evidence="3" id="KW-0540">Nuclease</keyword>
<dbReference type="Pfam" id="PF18019">
    <property type="entry name" value="Cas3_HD"/>
    <property type="match status" value="1"/>
</dbReference>
<keyword evidence="5" id="KW-0547">Nucleotide-binding</keyword>
<dbReference type="RefSeq" id="WP_255226697.1">
    <property type="nucleotide sequence ID" value="NZ_JAJEKE010000004.1"/>
</dbReference>
<dbReference type="InterPro" id="IPR050079">
    <property type="entry name" value="DEAD_box_RNA_helicase"/>
</dbReference>
<sequence length="744" mass="87541">MYYAKSVEGQNGSYDYHISKCIDIFYQEIERNKEALSNIMRDIEYSMDAFESNAYLAVSLHDFGKLSENFQNEMKNKIFGSKLKTINFRHELLSVVYMILATQDYFKKNYREFPFHYFAVLSHHKSLDINFSSFSNEWNSNQPWPLLKQEEYEYGLNLSQKYAKKEYGFVKNIERFKIKKETVFKLLEKYVLESYFVNLNLNKENIRTLYSICKGLLQYCDWISSSDKKPMQQVLTQDGLKAKIKQKVEADGKQFIERKFHKECAIATNDVVAIAPTGSGKTEASLLWALKAEKSKVLFLMPTMVTSNSIFNRLAKHYFSEEYCGLTHSNADVYFAINDEFKDKERLELLQYKVFIPPVMVSTIDQMLTSGFNTRYWSLKEYALVGSSVIIDEIQAYDTFTLALITETIKKIKKLQGRIMIMSATMPKFLLLHFSELLGIVSPIVASEFMDRKQNKWRFINNKIDDVKDEIRNYANQGKKVAVIVNNIETAKRLYEELSEKYNTLCLHSEFIMKDRIEKEDRLEKDNSYQIVVSTQVMEVSLDISFNIMFSECAPMDSLVQRAGRCNRHGEYQDSEFIVFDYSEVSEKYVYKEHHEVLIKSKEVVKKNQRRLSEREILDMVDEVYEGFDLYDENYKKGQELYNQIIEEEIIFDLDYDEDKLKTRLLDNIKVSIIPYEFKEIVEELYAKKEYAKIALFEVPVGISRFNKYIRKNYCENNYKLPIYTIGHSSSTGLVYNDKTMEML</sequence>
<evidence type="ECO:0000256" key="8">
    <source>
        <dbReference type="ARBA" id="ARBA00022840"/>
    </source>
</evidence>
<dbReference type="InterPro" id="IPR011545">
    <property type="entry name" value="DEAD/DEAH_box_helicase_dom"/>
</dbReference>
<dbReference type="SMART" id="SM00487">
    <property type="entry name" value="DEXDc"/>
    <property type="match status" value="1"/>
</dbReference>
<keyword evidence="15" id="KW-1185">Reference proteome</keyword>
<dbReference type="PROSITE" id="PS51643">
    <property type="entry name" value="HD_CAS3"/>
    <property type="match status" value="1"/>
</dbReference>
<keyword evidence="8" id="KW-0067">ATP-binding</keyword>
<evidence type="ECO:0000259" key="13">
    <source>
        <dbReference type="PROSITE" id="PS51643"/>
    </source>
</evidence>
<dbReference type="EMBL" id="JAJEKE010000004">
    <property type="protein sequence ID" value="MCQ1529176.1"/>
    <property type="molecule type" value="Genomic_DNA"/>
</dbReference>
<comment type="similarity">
    <text evidence="10">Belongs to the DEAD box helicase family.</text>
</comment>
<evidence type="ECO:0000256" key="2">
    <source>
        <dbReference type="ARBA" id="ARBA00009046"/>
    </source>
</evidence>
<dbReference type="NCBIfam" id="TIGR01587">
    <property type="entry name" value="cas3_core"/>
    <property type="match status" value="1"/>
</dbReference>
<dbReference type="InterPro" id="IPR054712">
    <property type="entry name" value="Cas3-like_dom"/>
</dbReference>
<comment type="similarity">
    <text evidence="2">In the central section; belongs to the CRISPR-associated helicase Cas3 family.</text>
</comment>
<evidence type="ECO:0000256" key="1">
    <source>
        <dbReference type="ARBA" id="ARBA00006847"/>
    </source>
</evidence>
<dbReference type="PANTHER" id="PTHR47959">
    <property type="entry name" value="ATP-DEPENDENT RNA HELICASE RHLE-RELATED"/>
    <property type="match status" value="1"/>
</dbReference>
<evidence type="ECO:0000313" key="14">
    <source>
        <dbReference type="EMBL" id="MCQ1529176.1"/>
    </source>
</evidence>
<evidence type="ECO:0000256" key="7">
    <source>
        <dbReference type="ARBA" id="ARBA00022806"/>
    </source>
</evidence>
<dbReference type="InterPro" id="IPR001650">
    <property type="entry name" value="Helicase_C-like"/>
</dbReference>
<feature type="domain" description="Helicase C-terminal" evidence="12">
    <location>
        <begin position="466"/>
        <end position="613"/>
    </location>
</feature>
<evidence type="ECO:0000256" key="5">
    <source>
        <dbReference type="ARBA" id="ARBA00022741"/>
    </source>
</evidence>